<gene>
    <name evidence="7" type="primary">ygiD</name>
    <name evidence="7" type="ORF">RF679_18335</name>
</gene>
<sequence length="263" mass="28917">MNHQHMPAIFLGHGSPMNAIEDNAYTEAWSALGRRFPNPRAIVMVSAHWMTHTTAVTAMAQPKTIHDFGGFPPALYEMQYPAPGSPALAQQVADLLTSSGVTQQVALDQAWGLDHGTWSVLAKVYPAANIPVIQLSLNMNEEAPYHFAIGQQLAQLREQGVMIMASGNVVHNLRALNPQIKAYDWARRFDDLVRDTIVAGDFDKLIAFDTLGQDARYSIPTAEHFLPLLYILGAKGTDDSTEVICHDTAMGSISMTSYIFHRA</sequence>
<evidence type="ECO:0000256" key="1">
    <source>
        <dbReference type="ARBA" id="ARBA00001947"/>
    </source>
</evidence>
<dbReference type="EMBL" id="CP133720">
    <property type="protein sequence ID" value="WMW80574.1"/>
    <property type="molecule type" value="Genomic_DNA"/>
</dbReference>
<dbReference type="InterPro" id="IPR014436">
    <property type="entry name" value="Extradiol_dOase_DODA"/>
</dbReference>
<protein>
    <submittedName>
        <fullName evidence="7">4,5-DOPA dioxygenase extradiol</fullName>
        <ecNumber evidence="7">1.13.11.29</ecNumber>
    </submittedName>
</protein>
<proteinExistence type="inferred from homology"/>
<feature type="domain" description="Extradiol ring-cleavage dioxygenase class III enzyme subunit B" evidence="6">
    <location>
        <begin position="5"/>
        <end position="260"/>
    </location>
</feature>
<accession>A0ABY9RIR9</accession>
<dbReference type="Gene3D" id="3.40.830.10">
    <property type="entry name" value="LigB-like"/>
    <property type="match status" value="1"/>
</dbReference>
<keyword evidence="7" id="KW-0223">Dioxygenase</keyword>
<evidence type="ECO:0000256" key="5">
    <source>
        <dbReference type="ARBA" id="ARBA00023002"/>
    </source>
</evidence>
<dbReference type="PIRSF" id="PIRSF006157">
    <property type="entry name" value="Doxgns_DODA"/>
    <property type="match status" value="1"/>
</dbReference>
<evidence type="ECO:0000313" key="7">
    <source>
        <dbReference type="EMBL" id="WMW80574.1"/>
    </source>
</evidence>
<keyword evidence="5 7" id="KW-0560">Oxidoreductase</keyword>
<keyword evidence="3" id="KW-0479">Metal-binding</keyword>
<dbReference type="Pfam" id="PF02900">
    <property type="entry name" value="LigB"/>
    <property type="match status" value="1"/>
</dbReference>
<evidence type="ECO:0000313" key="8">
    <source>
        <dbReference type="Proteomes" id="UP001181355"/>
    </source>
</evidence>
<dbReference type="PANTHER" id="PTHR30096:SF0">
    <property type="entry name" value="4,5-DOPA DIOXYGENASE EXTRADIOL-LIKE PROTEIN"/>
    <property type="match status" value="1"/>
</dbReference>
<name>A0ABY9RIR9_9BURK</name>
<dbReference type="NCBIfam" id="NF007914">
    <property type="entry name" value="PRK10628.1"/>
    <property type="match status" value="1"/>
</dbReference>
<dbReference type="EC" id="1.13.11.29" evidence="7"/>
<keyword evidence="4" id="KW-0862">Zinc</keyword>
<keyword evidence="8" id="KW-1185">Reference proteome</keyword>
<dbReference type="PANTHER" id="PTHR30096">
    <property type="entry name" value="4,5-DOPA DIOXYGENASE EXTRADIOL-LIKE PROTEIN"/>
    <property type="match status" value="1"/>
</dbReference>
<comment type="similarity">
    <text evidence="2">Belongs to the DODA-type extradiol aromatic ring-opening dioxygenase family.</text>
</comment>
<organism evidence="7 8">
    <name type="scientific">Undibacterium cyanobacteriorum</name>
    <dbReference type="NCBI Taxonomy" id="3073561"/>
    <lineage>
        <taxon>Bacteria</taxon>
        <taxon>Pseudomonadati</taxon>
        <taxon>Pseudomonadota</taxon>
        <taxon>Betaproteobacteria</taxon>
        <taxon>Burkholderiales</taxon>
        <taxon>Oxalobacteraceae</taxon>
        <taxon>Undibacterium</taxon>
    </lineage>
</organism>
<dbReference type="SUPFAM" id="SSF53213">
    <property type="entry name" value="LigB-like"/>
    <property type="match status" value="1"/>
</dbReference>
<dbReference type="GO" id="GO:0050297">
    <property type="term" value="F:stizolobate synthase activity"/>
    <property type="evidence" value="ECO:0007669"/>
    <property type="project" value="UniProtKB-EC"/>
</dbReference>
<dbReference type="CDD" id="cd07363">
    <property type="entry name" value="45_DOPA_Dioxygenase"/>
    <property type="match status" value="1"/>
</dbReference>
<dbReference type="Proteomes" id="UP001181355">
    <property type="component" value="Chromosome"/>
</dbReference>
<reference evidence="7" key="1">
    <citation type="submission" date="2023-09" db="EMBL/GenBank/DDBJ databases">
        <title>Undibacterium sp. 20NA77.5 isolated from freshwater.</title>
        <authorList>
            <person name="Le V."/>
            <person name="Ko S.-R."/>
            <person name="Ahn C.-Y."/>
            <person name="Oh H.-M."/>
        </authorList>
    </citation>
    <scope>NUCLEOTIDE SEQUENCE</scope>
    <source>
        <strain evidence="7">20NA77.5</strain>
    </source>
</reference>
<evidence type="ECO:0000256" key="2">
    <source>
        <dbReference type="ARBA" id="ARBA00007581"/>
    </source>
</evidence>
<comment type="cofactor">
    <cofactor evidence="1">
        <name>Zn(2+)</name>
        <dbReference type="ChEBI" id="CHEBI:29105"/>
    </cofactor>
</comment>
<evidence type="ECO:0000259" key="6">
    <source>
        <dbReference type="Pfam" id="PF02900"/>
    </source>
</evidence>
<dbReference type="InterPro" id="IPR004183">
    <property type="entry name" value="Xdiol_dOase_suB"/>
</dbReference>
<evidence type="ECO:0000256" key="3">
    <source>
        <dbReference type="ARBA" id="ARBA00022723"/>
    </source>
</evidence>
<evidence type="ECO:0000256" key="4">
    <source>
        <dbReference type="ARBA" id="ARBA00022833"/>
    </source>
</evidence>